<protein>
    <recommendedName>
        <fullName evidence="8">Interleukin-1 receptor-associated kinase 4</fullName>
        <ecNumber evidence="8">2.7.11.1</ecNumber>
    </recommendedName>
</protein>
<keyword evidence="14" id="KW-1185">Reference proteome</keyword>
<dbReference type="PROSITE" id="PS00107">
    <property type="entry name" value="PROTEIN_KINASE_ATP"/>
    <property type="match status" value="1"/>
</dbReference>
<feature type="binding site" evidence="10">
    <location>
        <position position="214"/>
    </location>
    <ligand>
        <name>ATP</name>
        <dbReference type="ChEBI" id="CHEBI:30616"/>
    </ligand>
</feature>
<evidence type="ECO:0000313" key="14">
    <source>
        <dbReference type="Proteomes" id="UP000812440"/>
    </source>
</evidence>
<reference evidence="13" key="1">
    <citation type="thesis" date="2020" institute="ProQuest LLC" country="789 East Eisenhower Parkway, Ann Arbor, MI, USA">
        <title>Comparative Genomics and Chromosome Evolution.</title>
        <authorList>
            <person name="Mudd A.B."/>
        </authorList>
    </citation>
    <scope>NUCLEOTIDE SEQUENCE</scope>
    <source>
        <strain evidence="13">Female2</strain>
        <tissue evidence="13">Blood</tissue>
    </source>
</reference>
<dbReference type="OrthoDB" id="4062651at2759"/>
<keyword evidence="2 8" id="KW-0808">Transferase</keyword>
<keyword evidence="5 8" id="KW-0067">ATP-binding</keyword>
<feature type="domain" description="Protein kinase" evidence="12">
    <location>
        <begin position="187"/>
        <end position="443"/>
    </location>
</feature>
<dbReference type="Gene3D" id="3.30.200.20">
    <property type="entry name" value="Phosphorylase Kinase, domain 1"/>
    <property type="match status" value="1"/>
</dbReference>
<dbReference type="InterPro" id="IPR011029">
    <property type="entry name" value="DEATH-like_dom_sf"/>
</dbReference>
<evidence type="ECO:0000256" key="9">
    <source>
        <dbReference type="PIRSR" id="PIRSR038189-1"/>
    </source>
</evidence>
<dbReference type="PIRSF" id="PIRSF038189">
    <property type="entry name" value="IRAK4"/>
    <property type="match status" value="1"/>
</dbReference>
<keyword evidence="3 8" id="KW-0547">Nucleotide-binding</keyword>
<feature type="binding site" evidence="10">
    <location>
        <position position="314"/>
    </location>
    <ligand>
        <name>ATP</name>
        <dbReference type="ChEBI" id="CHEBI:30616"/>
    </ligand>
</feature>
<evidence type="ECO:0000256" key="10">
    <source>
        <dbReference type="PIRSR" id="PIRSR038189-2"/>
    </source>
</evidence>
<proteinExistence type="inferred from homology"/>
<dbReference type="InterPro" id="IPR017428">
    <property type="entry name" value="IRAK4"/>
</dbReference>
<dbReference type="GO" id="GO:0004674">
    <property type="term" value="F:protein serine/threonine kinase activity"/>
    <property type="evidence" value="ECO:0007669"/>
    <property type="project" value="UniProtKB-UniRule"/>
</dbReference>
<organism evidence="13 14">
    <name type="scientific">Hymenochirus boettgeri</name>
    <name type="common">Congo dwarf clawed frog</name>
    <dbReference type="NCBI Taxonomy" id="247094"/>
    <lineage>
        <taxon>Eukaryota</taxon>
        <taxon>Metazoa</taxon>
        <taxon>Chordata</taxon>
        <taxon>Craniata</taxon>
        <taxon>Vertebrata</taxon>
        <taxon>Euteleostomi</taxon>
        <taxon>Amphibia</taxon>
        <taxon>Batrachia</taxon>
        <taxon>Anura</taxon>
        <taxon>Pipoidea</taxon>
        <taxon>Pipidae</taxon>
        <taxon>Pipinae</taxon>
        <taxon>Hymenochirus</taxon>
    </lineage>
</organism>
<comment type="function">
    <text evidence="8">Serine/threonine-protein kinase that plays a critical role in initiating innate immune response against foreign pathogens.</text>
</comment>
<keyword evidence="1 8" id="KW-0723">Serine/threonine-protein kinase</keyword>
<comment type="catalytic activity">
    <reaction evidence="6 8">
        <text>L-threonyl-[protein] + ATP = O-phospho-L-threonyl-[protein] + ADP + H(+)</text>
        <dbReference type="Rhea" id="RHEA:46608"/>
        <dbReference type="Rhea" id="RHEA-COMP:11060"/>
        <dbReference type="Rhea" id="RHEA-COMP:11605"/>
        <dbReference type="ChEBI" id="CHEBI:15378"/>
        <dbReference type="ChEBI" id="CHEBI:30013"/>
        <dbReference type="ChEBI" id="CHEBI:30616"/>
        <dbReference type="ChEBI" id="CHEBI:61977"/>
        <dbReference type="ChEBI" id="CHEBI:456216"/>
        <dbReference type="EC" id="2.7.11.1"/>
    </reaction>
</comment>
<comment type="subunit">
    <text evidence="8">Associates with MYD88 and IRAK2 to form a ternary complex called the Myddosome.</text>
</comment>
<dbReference type="EC" id="2.7.11.1" evidence="8"/>
<comment type="catalytic activity">
    <reaction evidence="7 8">
        <text>L-seryl-[protein] + ATP = O-phospho-L-seryl-[protein] + ADP + H(+)</text>
        <dbReference type="Rhea" id="RHEA:17989"/>
        <dbReference type="Rhea" id="RHEA-COMP:9863"/>
        <dbReference type="Rhea" id="RHEA-COMP:11604"/>
        <dbReference type="ChEBI" id="CHEBI:15378"/>
        <dbReference type="ChEBI" id="CHEBI:29999"/>
        <dbReference type="ChEBI" id="CHEBI:30616"/>
        <dbReference type="ChEBI" id="CHEBI:83421"/>
        <dbReference type="ChEBI" id="CHEBI:456216"/>
        <dbReference type="EC" id="2.7.11.1"/>
    </reaction>
</comment>
<dbReference type="GO" id="GO:0005737">
    <property type="term" value="C:cytoplasm"/>
    <property type="evidence" value="ECO:0007669"/>
    <property type="project" value="UniProtKB-SubCell"/>
</dbReference>
<sequence>MNTVVTPSTYIRNLSHGMHRQLADFLDPQDGWKKIAVDIMKPSGEPRYTQFHIRRFEGTVRMGKSPTCELLYDWGTTNCTVHDLSNLLLKNDFIAAALYLLPDFKHSDLDEDAGKRTNQQQISTIPISGAVPCSKTEVDVMQSCNAPVAQIKEPEENKHDDDCTVLNIFPLTELLQGTNYFNTQLVSDGGNKLGEGGFGIVFKGKLRGKTVAVKKLTEFVDTSIQDLKCQFEQEIKIMANCQHENLVKLLGYSSDGDQYCLVYTYMGNGSLLDRLACLNGTPPLSWHMRCNLAHGTASGIEYLHVNSHIHRDIKRATVQFNKTVMTERIVGTTAYMAPEALRGEITIKSDIFSFGVVLLELISGLAPVDENRYPQLLLDIKEEIEEEEKTLGDYIDKKMEDVELITLQKMYTISSQCLNQMKNKRPEIKKVCVCVCVCVCVFFCLKKFHLRDFFILQVLDSLGHIKTLSSSF</sequence>
<dbReference type="InterPro" id="IPR037970">
    <property type="entry name" value="IRAK4_Death"/>
</dbReference>
<dbReference type="GO" id="GO:0007165">
    <property type="term" value="P:signal transduction"/>
    <property type="evidence" value="ECO:0007669"/>
    <property type="project" value="InterPro"/>
</dbReference>
<evidence type="ECO:0000256" key="7">
    <source>
        <dbReference type="ARBA" id="ARBA00048679"/>
    </source>
</evidence>
<dbReference type="Gene3D" id="1.10.533.10">
    <property type="entry name" value="Death Domain, Fas"/>
    <property type="match status" value="1"/>
</dbReference>
<feature type="binding site" evidence="11">
    <location>
        <position position="215"/>
    </location>
    <ligand>
        <name>ATP</name>
        <dbReference type="ChEBI" id="CHEBI:30616"/>
    </ligand>
</feature>
<evidence type="ECO:0000259" key="12">
    <source>
        <dbReference type="PROSITE" id="PS50011"/>
    </source>
</evidence>
<evidence type="ECO:0000256" key="2">
    <source>
        <dbReference type="ARBA" id="ARBA00022679"/>
    </source>
</evidence>
<comment type="subcellular location">
    <subcellularLocation>
        <location evidence="8">Cytoplasm</location>
    </subcellularLocation>
</comment>
<evidence type="ECO:0000256" key="11">
    <source>
        <dbReference type="PROSITE-ProRule" id="PRU10141"/>
    </source>
</evidence>
<dbReference type="InterPro" id="IPR011009">
    <property type="entry name" value="Kinase-like_dom_sf"/>
</dbReference>
<evidence type="ECO:0000256" key="5">
    <source>
        <dbReference type="ARBA" id="ARBA00022840"/>
    </source>
</evidence>
<dbReference type="GO" id="GO:0005524">
    <property type="term" value="F:ATP binding"/>
    <property type="evidence" value="ECO:0007669"/>
    <property type="project" value="UniProtKB-UniRule"/>
</dbReference>
<evidence type="ECO:0000256" key="8">
    <source>
        <dbReference type="PIRNR" id="PIRNR038189"/>
    </source>
</evidence>
<evidence type="ECO:0000256" key="6">
    <source>
        <dbReference type="ARBA" id="ARBA00047899"/>
    </source>
</evidence>
<dbReference type="GO" id="GO:0000287">
    <property type="term" value="F:magnesium ion binding"/>
    <property type="evidence" value="ECO:0007669"/>
    <property type="project" value="InterPro"/>
</dbReference>
<dbReference type="CDD" id="cd08793">
    <property type="entry name" value="Death_IRAK4"/>
    <property type="match status" value="1"/>
</dbReference>
<keyword evidence="8" id="KW-0399">Innate immunity</keyword>
<dbReference type="Gene3D" id="1.10.510.10">
    <property type="entry name" value="Transferase(Phosphotransferase) domain 1"/>
    <property type="match status" value="2"/>
</dbReference>
<dbReference type="InterPro" id="IPR051824">
    <property type="entry name" value="LRR_Rcpt-Like_S/T_Kinase"/>
</dbReference>
<dbReference type="InterPro" id="IPR000719">
    <property type="entry name" value="Prot_kinase_dom"/>
</dbReference>
<keyword evidence="4 8" id="KW-0418">Kinase</keyword>
<dbReference type="SUPFAM" id="SSF47986">
    <property type="entry name" value="DEATH domain"/>
    <property type="match status" value="1"/>
</dbReference>
<gene>
    <name evidence="13" type="ORF">GDO86_005791</name>
</gene>
<comment type="similarity">
    <text evidence="8">Belongs to the protein kinase superfamily. TKL Ser/Thr protein kinase family. Pelle subfamily.</text>
</comment>
<keyword evidence="8" id="KW-0963">Cytoplasm</keyword>
<evidence type="ECO:0000256" key="1">
    <source>
        <dbReference type="ARBA" id="ARBA00022527"/>
    </source>
</evidence>
<dbReference type="SUPFAM" id="SSF56112">
    <property type="entry name" value="Protein kinase-like (PK-like)"/>
    <property type="match status" value="1"/>
</dbReference>
<dbReference type="PROSITE" id="PS50011">
    <property type="entry name" value="PROTEIN_KINASE_DOM"/>
    <property type="match status" value="1"/>
</dbReference>
<accession>A0A8T2J8L3</accession>
<dbReference type="PANTHER" id="PTHR48006:SF102">
    <property type="entry name" value="LEUCINE-RICH REPEAT-CONTAINING PROTEIN DDB_G0281931-RELATED"/>
    <property type="match status" value="1"/>
</dbReference>
<comment type="caution">
    <text evidence="13">The sequence shown here is derived from an EMBL/GenBank/DDBJ whole genome shotgun (WGS) entry which is preliminary data.</text>
</comment>
<dbReference type="Proteomes" id="UP000812440">
    <property type="component" value="Chromosome 3"/>
</dbReference>
<dbReference type="PANTHER" id="PTHR48006">
    <property type="entry name" value="LEUCINE-RICH REPEAT-CONTAINING PROTEIN DDB_G0281931-RELATED"/>
    <property type="match status" value="1"/>
</dbReference>
<dbReference type="EMBL" id="JAACNH010000006">
    <property type="protein sequence ID" value="KAG8439748.1"/>
    <property type="molecule type" value="Genomic_DNA"/>
</dbReference>
<dbReference type="InterPro" id="IPR017441">
    <property type="entry name" value="Protein_kinase_ATP_BS"/>
</dbReference>
<evidence type="ECO:0000256" key="3">
    <source>
        <dbReference type="ARBA" id="ARBA00022741"/>
    </source>
</evidence>
<dbReference type="Pfam" id="PF00069">
    <property type="entry name" value="Pkinase"/>
    <property type="match status" value="1"/>
</dbReference>
<dbReference type="FunFam" id="1.10.533.10:FF:000028">
    <property type="entry name" value="Interleukin 1 receptor-associated kinase 4"/>
    <property type="match status" value="1"/>
</dbReference>
<keyword evidence="8" id="KW-0460">Magnesium</keyword>
<dbReference type="AlphaFoldDB" id="A0A8T2J8L3"/>
<feature type="active site" description="Proton acceptor" evidence="9">
    <location>
        <position position="312"/>
    </location>
</feature>
<name>A0A8T2J8L3_9PIPI</name>
<dbReference type="GO" id="GO:0045087">
    <property type="term" value="P:innate immune response"/>
    <property type="evidence" value="ECO:0007669"/>
    <property type="project" value="UniProtKB-UniRule"/>
</dbReference>
<keyword evidence="8" id="KW-0391">Immunity</keyword>
<evidence type="ECO:0000313" key="13">
    <source>
        <dbReference type="EMBL" id="KAG8439748.1"/>
    </source>
</evidence>
<evidence type="ECO:0000256" key="4">
    <source>
        <dbReference type="ARBA" id="ARBA00022777"/>
    </source>
</evidence>
<comment type="cofactor">
    <cofactor evidence="8">
        <name>Mg(2+)</name>
        <dbReference type="ChEBI" id="CHEBI:18420"/>
    </cofactor>
</comment>
<feature type="binding site" evidence="10">
    <location>
        <begin position="314"/>
        <end position="316"/>
    </location>
    <ligand>
        <name>ATP</name>
        <dbReference type="ChEBI" id="CHEBI:30616"/>
    </ligand>
</feature>